<dbReference type="GO" id="GO:0005634">
    <property type="term" value="C:nucleus"/>
    <property type="evidence" value="ECO:0007669"/>
    <property type="project" value="TreeGrafter"/>
</dbReference>
<dbReference type="InterPro" id="IPR000719">
    <property type="entry name" value="Prot_kinase_dom"/>
</dbReference>
<name>A0A1E4STV4_9ASCO</name>
<evidence type="ECO:0000256" key="4">
    <source>
        <dbReference type="RuleBase" id="RU000304"/>
    </source>
</evidence>
<dbReference type="GO" id="GO:0005524">
    <property type="term" value="F:ATP binding"/>
    <property type="evidence" value="ECO:0007669"/>
    <property type="project" value="UniProtKB-UniRule"/>
</dbReference>
<dbReference type="SMART" id="SM00220">
    <property type="entry name" value="S_TKc"/>
    <property type="match status" value="1"/>
</dbReference>
<sequence length="410" mass="47003">MDDTTIDDDYDDTTNHDYSSLSLITDLTSLSINNNNADFLIPEPESTNYDSPNSIFSGDFFAGNNRVYTNDSVISTSSPITRKRLNSGKYEIKNKNNNNISDLILNKFEYGLKIGEYIGKGSNSYVYKITSSLFNGDGDGGDKYVVKIPISFNKCKYIEREVEILQKLNEYNKLNAYSFFTDDYNFPFLSNIALCYLNKLDFQMIKKTDDLLCLIMIEMEMDLVEFIKLENRSSCSCWFWKLCNCLIDGLTILKQLNIVHCDLKTSNILVNFKANDEPIFKIIDFSSSIMVGGRGNDVITEVPDMTLQFTAPELLNTTSNRIIPNYQTDLFSVGMILLHCITGKIPYDSVSYDQYYLIDQIKNMKIFESLSIEDLNKLKLNNVIFKLLKLILIERCDLNDVKLYIELNNV</sequence>
<reference evidence="7" key="1">
    <citation type="submission" date="2016-04" db="EMBL/GenBank/DDBJ databases">
        <title>Comparative genomics of biotechnologically important yeasts.</title>
        <authorList>
            <consortium name="DOE Joint Genome Institute"/>
            <person name="Riley R."/>
            <person name="Haridas S."/>
            <person name="Wolfe K.H."/>
            <person name="Lopes M.R."/>
            <person name="Hittinger C.T."/>
            <person name="Goker M."/>
            <person name="Salamov A."/>
            <person name="Wisecaver J."/>
            <person name="Long T.M."/>
            <person name="Aerts A.L."/>
            <person name="Barry K."/>
            <person name="Choi C."/>
            <person name="Clum A."/>
            <person name="Coughlan A.Y."/>
            <person name="Deshpande S."/>
            <person name="Douglass A.P."/>
            <person name="Hanson S.J."/>
            <person name="Klenk H.-P."/>
            <person name="Labutti K."/>
            <person name="Lapidus A."/>
            <person name="Lindquist E."/>
            <person name="Lipzen A."/>
            <person name="Meier-Kolthoff J.P."/>
            <person name="Ohm R.A."/>
            <person name="Otillar R.P."/>
            <person name="Pangilinan J."/>
            <person name="Peng Y."/>
            <person name="Rokas A."/>
            <person name="Rosa C.A."/>
            <person name="Scheuner C."/>
            <person name="Sibirny A.A."/>
            <person name="Slot J.C."/>
            <person name="Stielow J.B."/>
            <person name="Sun H."/>
            <person name="Kurtzman C.P."/>
            <person name="Blackwell M."/>
            <person name="Grigoriev I.V."/>
            <person name="Jeffries T.W."/>
        </authorList>
    </citation>
    <scope>NUCLEOTIDE SEQUENCE [LARGE SCALE GENOMIC DNA]</scope>
    <source>
        <strain evidence="7">NRRL YB-2248</strain>
    </source>
</reference>
<dbReference type="InterPro" id="IPR017441">
    <property type="entry name" value="Protein_kinase_ATP_BS"/>
</dbReference>
<dbReference type="PANTHER" id="PTHR44167">
    <property type="entry name" value="OVARIAN-SPECIFIC SERINE/THREONINE-PROTEIN KINASE LOK-RELATED"/>
    <property type="match status" value="1"/>
</dbReference>
<evidence type="ECO:0000259" key="5">
    <source>
        <dbReference type="PROSITE" id="PS50011"/>
    </source>
</evidence>
<keyword evidence="2 3" id="KW-0067">ATP-binding</keyword>
<dbReference type="OrthoDB" id="1668230at2759"/>
<feature type="binding site" evidence="3">
    <location>
        <position position="147"/>
    </location>
    <ligand>
        <name>ATP</name>
        <dbReference type="ChEBI" id="CHEBI:30616"/>
    </ligand>
</feature>
<evidence type="ECO:0000256" key="3">
    <source>
        <dbReference type="PROSITE-ProRule" id="PRU10141"/>
    </source>
</evidence>
<dbReference type="PROSITE" id="PS50011">
    <property type="entry name" value="PROTEIN_KINASE_DOM"/>
    <property type="match status" value="1"/>
</dbReference>
<dbReference type="Pfam" id="PF00069">
    <property type="entry name" value="Pkinase"/>
    <property type="match status" value="1"/>
</dbReference>
<dbReference type="PROSITE" id="PS00108">
    <property type="entry name" value="PROTEIN_KINASE_ST"/>
    <property type="match status" value="1"/>
</dbReference>
<keyword evidence="7" id="KW-1185">Reference proteome</keyword>
<dbReference type="PANTHER" id="PTHR44167:SF25">
    <property type="entry name" value="PROTEIN KINASE DOMAIN CONTAINING PROTEIN"/>
    <property type="match status" value="1"/>
</dbReference>
<dbReference type="Proteomes" id="UP000094801">
    <property type="component" value="Unassembled WGS sequence"/>
</dbReference>
<keyword evidence="4" id="KW-0418">Kinase</keyword>
<feature type="domain" description="Protein kinase" evidence="5">
    <location>
        <begin position="112"/>
        <end position="405"/>
    </location>
</feature>
<evidence type="ECO:0000313" key="6">
    <source>
        <dbReference type="EMBL" id="ODV82946.1"/>
    </source>
</evidence>
<dbReference type="STRING" id="983967.A0A1E4STV4"/>
<protein>
    <recommendedName>
        <fullName evidence="5">Protein kinase domain-containing protein</fullName>
    </recommendedName>
</protein>
<dbReference type="GO" id="GO:0005737">
    <property type="term" value="C:cytoplasm"/>
    <property type="evidence" value="ECO:0007669"/>
    <property type="project" value="TreeGrafter"/>
</dbReference>
<dbReference type="GO" id="GO:0030447">
    <property type="term" value="P:filamentous growth"/>
    <property type="evidence" value="ECO:0007669"/>
    <property type="project" value="UniProtKB-ARBA"/>
</dbReference>
<organism evidence="6 7">
    <name type="scientific">[Candida] arabinofermentans NRRL YB-2248</name>
    <dbReference type="NCBI Taxonomy" id="983967"/>
    <lineage>
        <taxon>Eukaryota</taxon>
        <taxon>Fungi</taxon>
        <taxon>Dikarya</taxon>
        <taxon>Ascomycota</taxon>
        <taxon>Saccharomycotina</taxon>
        <taxon>Pichiomycetes</taxon>
        <taxon>Pichiales</taxon>
        <taxon>Pichiaceae</taxon>
        <taxon>Ogataea</taxon>
        <taxon>Ogataea/Candida clade</taxon>
    </lineage>
</organism>
<dbReference type="Gene3D" id="1.10.510.10">
    <property type="entry name" value="Transferase(Phosphotransferase) domain 1"/>
    <property type="match status" value="1"/>
</dbReference>
<dbReference type="InterPro" id="IPR008271">
    <property type="entry name" value="Ser/Thr_kinase_AS"/>
</dbReference>
<evidence type="ECO:0000313" key="7">
    <source>
        <dbReference type="Proteomes" id="UP000094801"/>
    </source>
</evidence>
<accession>A0A1E4STV4</accession>
<dbReference type="EMBL" id="KV453870">
    <property type="protein sequence ID" value="ODV82946.1"/>
    <property type="molecule type" value="Genomic_DNA"/>
</dbReference>
<proteinExistence type="inferred from homology"/>
<keyword evidence="4" id="KW-0723">Serine/threonine-protein kinase</keyword>
<dbReference type="AlphaFoldDB" id="A0A1E4STV4"/>
<dbReference type="InterPro" id="IPR011009">
    <property type="entry name" value="Kinase-like_dom_sf"/>
</dbReference>
<keyword evidence="1 3" id="KW-0547">Nucleotide-binding</keyword>
<evidence type="ECO:0000256" key="2">
    <source>
        <dbReference type="ARBA" id="ARBA00022840"/>
    </source>
</evidence>
<dbReference type="GO" id="GO:0044773">
    <property type="term" value="P:mitotic DNA damage checkpoint signaling"/>
    <property type="evidence" value="ECO:0007669"/>
    <property type="project" value="TreeGrafter"/>
</dbReference>
<dbReference type="SUPFAM" id="SSF56112">
    <property type="entry name" value="Protein kinase-like (PK-like)"/>
    <property type="match status" value="1"/>
</dbReference>
<dbReference type="GO" id="GO:0004674">
    <property type="term" value="F:protein serine/threonine kinase activity"/>
    <property type="evidence" value="ECO:0007669"/>
    <property type="project" value="UniProtKB-KW"/>
</dbReference>
<gene>
    <name evidence="6" type="ORF">CANARDRAFT_10038</name>
</gene>
<dbReference type="PROSITE" id="PS00107">
    <property type="entry name" value="PROTEIN_KINASE_ATP"/>
    <property type="match status" value="1"/>
</dbReference>
<keyword evidence="4" id="KW-0808">Transferase</keyword>
<comment type="similarity">
    <text evidence="4">Belongs to the protein kinase superfamily.</text>
</comment>
<evidence type="ECO:0000256" key="1">
    <source>
        <dbReference type="ARBA" id="ARBA00022741"/>
    </source>
</evidence>